<dbReference type="Gene3D" id="3.40.50.720">
    <property type="entry name" value="NAD(P)-binding Rossmann-like Domain"/>
    <property type="match status" value="1"/>
</dbReference>
<keyword evidence="4" id="KW-1185">Reference proteome</keyword>
<dbReference type="InterPro" id="IPR002347">
    <property type="entry name" value="SDR_fam"/>
</dbReference>
<feature type="transmembrane region" description="Helical" evidence="2">
    <location>
        <begin position="20"/>
        <end position="52"/>
    </location>
</feature>
<keyword evidence="2" id="KW-0472">Membrane</keyword>
<dbReference type="InterPro" id="IPR053011">
    <property type="entry name" value="SDR_family_member_7"/>
</dbReference>
<dbReference type="SUPFAM" id="SSF51735">
    <property type="entry name" value="NAD(P)-binding Rossmann-fold domains"/>
    <property type="match status" value="1"/>
</dbReference>
<dbReference type="EMBL" id="SEYY01024068">
    <property type="protein sequence ID" value="KAB7494420.1"/>
    <property type="molecule type" value="Genomic_DNA"/>
</dbReference>
<evidence type="ECO:0000256" key="2">
    <source>
        <dbReference type="SAM" id="Phobius"/>
    </source>
</evidence>
<comment type="caution">
    <text evidence="3">The sequence shown here is derived from an EMBL/GenBank/DDBJ whole genome shotgun (WGS) entry which is preliminary data.</text>
</comment>
<keyword evidence="1" id="KW-0560">Oxidoreductase</keyword>
<gene>
    <name evidence="3" type="primary">Dhrs7_2</name>
    <name evidence="3" type="ORF">Anas_05548</name>
</gene>
<dbReference type="PROSITE" id="PS00061">
    <property type="entry name" value="ADH_SHORT"/>
    <property type="match status" value="1"/>
</dbReference>
<dbReference type="AlphaFoldDB" id="A0A5N5SL55"/>
<keyword evidence="2" id="KW-1133">Transmembrane helix</keyword>
<dbReference type="GO" id="GO:0016491">
    <property type="term" value="F:oxidoreductase activity"/>
    <property type="evidence" value="ECO:0007669"/>
    <property type="project" value="UniProtKB-KW"/>
</dbReference>
<dbReference type="Proteomes" id="UP000326759">
    <property type="component" value="Unassembled WGS sequence"/>
</dbReference>
<dbReference type="PANTHER" id="PTHR44269:SF1">
    <property type="entry name" value="DEHYDROGENASE_REDUCTASE SDR FAMILY MEMBER 7"/>
    <property type="match status" value="1"/>
</dbReference>
<name>A0A5N5SL55_9CRUS</name>
<protein>
    <submittedName>
        <fullName evidence="3">Dehydrogenase/reductase SDR family member 7</fullName>
    </submittedName>
</protein>
<dbReference type="InterPro" id="IPR020904">
    <property type="entry name" value="Sc_DH/Rdtase_CS"/>
</dbReference>
<keyword evidence="2" id="KW-0812">Transmembrane</keyword>
<organism evidence="3 4">
    <name type="scientific">Armadillidium nasatum</name>
    <dbReference type="NCBI Taxonomy" id="96803"/>
    <lineage>
        <taxon>Eukaryota</taxon>
        <taxon>Metazoa</taxon>
        <taxon>Ecdysozoa</taxon>
        <taxon>Arthropoda</taxon>
        <taxon>Crustacea</taxon>
        <taxon>Multicrustacea</taxon>
        <taxon>Malacostraca</taxon>
        <taxon>Eumalacostraca</taxon>
        <taxon>Peracarida</taxon>
        <taxon>Isopoda</taxon>
        <taxon>Oniscidea</taxon>
        <taxon>Crinocheta</taxon>
        <taxon>Armadillidiidae</taxon>
        <taxon>Armadillidium</taxon>
    </lineage>
</organism>
<reference evidence="3 4" key="1">
    <citation type="journal article" date="2019" name="PLoS Biol.">
        <title>Sex chromosomes control vertical transmission of feminizing Wolbachia symbionts in an isopod.</title>
        <authorList>
            <person name="Becking T."/>
            <person name="Chebbi M.A."/>
            <person name="Giraud I."/>
            <person name="Moumen B."/>
            <person name="Laverre T."/>
            <person name="Caubet Y."/>
            <person name="Peccoud J."/>
            <person name="Gilbert C."/>
            <person name="Cordaux R."/>
        </authorList>
    </citation>
    <scope>NUCLEOTIDE SEQUENCE [LARGE SCALE GENOMIC DNA]</scope>
    <source>
        <strain evidence="3">ANa2</strain>
        <tissue evidence="3">Whole body excluding digestive tract and cuticle</tissue>
    </source>
</reference>
<dbReference type="Pfam" id="PF00106">
    <property type="entry name" value="adh_short"/>
    <property type="match status" value="1"/>
</dbReference>
<dbReference type="InterPro" id="IPR036291">
    <property type="entry name" value="NAD(P)-bd_dom_sf"/>
</dbReference>
<accession>A0A5N5SL55</accession>
<evidence type="ECO:0000313" key="3">
    <source>
        <dbReference type="EMBL" id="KAB7494420.1"/>
    </source>
</evidence>
<dbReference type="OrthoDB" id="47007at2759"/>
<dbReference type="PANTHER" id="PTHR44269">
    <property type="entry name" value="DEHYDROGENASE/REDUCTASE SDR FAMILY MEMBER 7-RELATED"/>
    <property type="match status" value="1"/>
</dbReference>
<dbReference type="PRINTS" id="PR00081">
    <property type="entry name" value="GDHRDH"/>
</dbReference>
<proteinExistence type="predicted"/>
<sequence length="314" mass="35020">MSITSTLYNKLAPTSLKNGFFYINLFIGIYSYIFSHTSFSSFVMIIIAIIFIRRFVFIALDSDLILSYYEKYGKKVDELRGQVVWITGASSGIGEGLALELAKAKVKLALSAPTEDELKEVKQKCLETGKLSEEDVLVVPFDMTDYSKHEWAFSTVKEHFGKVDVLVSNAGRTQRARWENIELEVDKALFDLNVFSLINLARIVTRHFVSVGGGRHVITSSLSGVLGTPFLSSYVASKHALHGYFESLRAERGAQGISINILCPGPVESNIEASAFHENLDDKSVIERKPRIMKTARCARLYAIAMANDVKEML</sequence>
<evidence type="ECO:0000313" key="4">
    <source>
        <dbReference type="Proteomes" id="UP000326759"/>
    </source>
</evidence>
<evidence type="ECO:0000256" key="1">
    <source>
        <dbReference type="ARBA" id="ARBA00023002"/>
    </source>
</evidence>